<dbReference type="Proteomes" id="UP001149074">
    <property type="component" value="Unassembled WGS sequence"/>
</dbReference>
<dbReference type="Gene3D" id="2.60.120.620">
    <property type="entry name" value="q2cbj1_9rhob like domain"/>
    <property type="match status" value="1"/>
</dbReference>
<evidence type="ECO:0000313" key="2">
    <source>
        <dbReference type="Proteomes" id="UP001149074"/>
    </source>
</evidence>
<sequence>MAPAKKKSKVTSLTKRAFEKICSALEKSILEEEESANFVCAGVIPVTKTGTTNRQAGSSSSPIRIFWERQNQSNLAILPIDTPYLGPCSSDVVLGQLVADCEAASFGRRGEEVMDPAYRKVGKLDPHRFATIFHPAEFAIFDEIEKFLAPQLKIWDNDPLARRRIRAELYKLNSHWPLPSHVDTPRSKNQIGSLVVCLPSTEGGDLAVRHNGRERLLLWAEKSTNSVQWAAFYSDCEHEIKSISSGYRLTLTYNLYIYEPLEKLQVISPTELESLIFYDDLKNLLKTP</sequence>
<reference evidence="1" key="2">
    <citation type="journal article" date="2023" name="IMA Fungus">
        <title>Comparative genomic study of the Penicillium genus elucidates a diverse pangenome and 15 lateral gene transfer events.</title>
        <authorList>
            <person name="Petersen C."/>
            <person name="Sorensen T."/>
            <person name="Nielsen M.R."/>
            <person name="Sondergaard T.E."/>
            <person name="Sorensen J.L."/>
            <person name="Fitzpatrick D.A."/>
            <person name="Frisvad J.C."/>
            <person name="Nielsen K.L."/>
        </authorList>
    </citation>
    <scope>NUCLEOTIDE SEQUENCE</scope>
    <source>
        <strain evidence="1">IBT 30761</strain>
    </source>
</reference>
<organism evidence="1 2">
    <name type="scientific">Penicillium argentinense</name>
    <dbReference type="NCBI Taxonomy" id="1131581"/>
    <lineage>
        <taxon>Eukaryota</taxon>
        <taxon>Fungi</taxon>
        <taxon>Dikarya</taxon>
        <taxon>Ascomycota</taxon>
        <taxon>Pezizomycotina</taxon>
        <taxon>Eurotiomycetes</taxon>
        <taxon>Eurotiomycetidae</taxon>
        <taxon>Eurotiales</taxon>
        <taxon>Aspergillaceae</taxon>
        <taxon>Penicillium</taxon>
    </lineage>
</organism>
<evidence type="ECO:0008006" key="3">
    <source>
        <dbReference type="Google" id="ProtNLM"/>
    </source>
</evidence>
<dbReference type="EMBL" id="JAPQKI010000001">
    <property type="protein sequence ID" value="KAJ5112050.1"/>
    <property type="molecule type" value="Genomic_DNA"/>
</dbReference>
<dbReference type="PANTHER" id="PTHR33099">
    <property type="entry name" value="FE2OG DIOXYGENASE DOMAIN-CONTAINING PROTEIN"/>
    <property type="match status" value="1"/>
</dbReference>
<dbReference type="AlphaFoldDB" id="A0A9W9KMX8"/>
<reference evidence="1" key="1">
    <citation type="submission" date="2022-11" db="EMBL/GenBank/DDBJ databases">
        <authorList>
            <person name="Petersen C."/>
        </authorList>
    </citation>
    <scope>NUCLEOTIDE SEQUENCE</scope>
    <source>
        <strain evidence="1">IBT 30761</strain>
    </source>
</reference>
<dbReference type="GeneID" id="81351578"/>
<name>A0A9W9KMX8_9EURO</name>
<dbReference type="OrthoDB" id="27483at2759"/>
<gene>
    <name evidence="1" type="ORF">N7532_000095</name>
</gene>
<proteinExistence type="predicted"/>
<evidence type="ECO:0000313" key="1">
    <source>
        <dbReference type="EMBL" id="KAJ5112050.1"/>
    </source>
</evidence>
<protein>
    <recommendedName>
        <fullName evidence="3">Fe2OG dioxygenase domain-containing protein</fullName>
    </recommendedName>
</protein>
<accession>A0A9W9KMX8</accession>
<dbReference type="PANTHER" id="PTHR33099:SF7">
    <property type="entry name" value="MYND-TYPE DOMAIN-CONTAINING PROTEIN"/>
    <property type="match status" value="1"/>
</dbReference>
<dbReference type="RefSeq" id="XP_056479823.1">
    <property type="nucleotide sequence ID" value="XM_056612599.1"/>
</dbReference>
<comment type="caution">
    <text evidence="1">The sequence shown here is derived from an EMBL/GenBank/DDBJ whole genome shotgun (WGS) entry which is preliminary data.</text>
</comment>
<keyword evidence="2" id="KW-1185">Reference proteome</keyword>